<evidence type="ECO:0000313" key="1">
    <source>
        <dbReference type="EMBL" id="EAT84906.1"/>
    </source>
</evidence>
<dbReference type="AlphaFoldDB" id="Q0ULC4"/>
<dbReference type="GeneID" id="5974666"/>
<reference evidence="2" key="1">
    <citation type="journal article" date="2007" name="Plant Cell">
        <title>Dothideomycete-plant interactions illuminated by genome sequencing and EST analysis of the wheat pathogen Stagonospora nodorum.</title>
        <authorList>
            <person name="Hane J.K."/>
            <person name="Lowe R.G."/>
            <person name="Solomon P.S."/>
            <person name="Tan K.C."/>
            <person name="Schoch C.L."/>
            <person name="Spatafora J.W."/>
            <person name="Crous P.W."/>
            <person name="Kodira C."/>
            <person name="Birren B.W."/>
            <person name="Galagan J.E."/>
            <person name="Torriani S.F."/>
            <person name="McDonald B.A."/>
            <person name="Oliver R.P."/>
        </authorList>
    </citation>
    <scope>NUCLEOTIDE SEQUENCE [LARGE SCALE GENOMIC DNA]</scope>
    <source>
        <strain evidence="2">SN15 / ATCC MYA-4574 / FGSC 10173</strain>
    </source>
</reference>
<dbReference type="RefSeq" id="XP_001797773.1">
    <property type="nucleotide sequence ID" value="XM_001797721.1"/>
</dbReference>
<gene>
    <name evidence="1" type="ORF">SNOG_07440</name>
</gene>
<dbReference type="KEGG" id="pno:SNOG_07440"/>
<dbReference type="EMBL" id="CH445335">
    <property type="protein sequence ID" value="EAT84906.1"/>
    <property type="molecule type" value="Genomic_DNA"/>
</dbReference>
<accession>Q0ULC4</accession>
<dbReference type="Proteomes" id="UP000001055">
    <property type="component" value="Unassembled WGS sequence"/>
</dbReference>
<protein>
    <submittedName>
        <fullName evidence="1">Uncharacterized protein</fullName>
    </submittedName>
</protein>
<dbReference type="InParanoid" id="Q0ULC4"/>
<sequence>MRYHWLPEVLDYAGYGARSGHSGCDLRHSSFNQDPRYIKE</sequence>
<proteinExistence type="predicted"/>
<organism evidence="1 2">
    <name type="scientific">Phaeosphaeria nodorum (strain SN15 / ATCC MYA-4574 / FGSC 10173)</name>
    <name type="common">Glume blotch fungus</name>
    <name type="synonym">Parastagonospora nodorum</name>
    <dbReference type="NCBI Taxonomy" id="321614"/>
    <lineage>
        <taxon>Eukaryota</taxon>
        <taxon>Fungi</taxon>
        <taxon>Dikarya</taxon>
        <taxon>Ascomycota</taxon>
        <taxon>Pezizomycotina</taxon>
        <taxon>Dothideomycetes</taxon>
        <taxon>Pleosporomycetidae</taxon>
        <taxon>Pleosporales</taxon>
        <taxon>Pleosporineae</taxon>
        <taxon>Phaeosphaeriaceae</taxon>
        <taxon>Parastagonospora</taxon>
    </lineage>
</organism>
<evidence type="ECO:0000313" key="2">
    <source>
        <dbReference type="Proteomes" id="UP000001055"/>
    </source>
</evidence>
<name>Q0ULC4_PHANO</name>